<comment type="caution">
    <text evidence="1">The sequence shown here is derived from an EMBL/GenBank/DDBJ whole genome shotgun (WGS) entry which is preliminary data.</text>
</comment>
<dbReference type="EMBL" id="QLTA01000004">
    <property type="protein sequence ID" value="RAR85561.1"/>
    <property type="molecule type" value="Genomic_DNA"/>
</dbReference>
<gene>
    <name evidence="1" type="ORF">AX018_100414</name>
</gene>
<dbReference type="Gene3D" id="3.40.50.300">
    <property type="entry name" value="P-loop containing nucleotide triphosphate hydrolases"/>
    <property type="match status" value="1"/>
</dbReference>
<dbReference type="InterPro" id="IPR040632">
    <property type="entry name" value="Sulfotransfer_4"/>
</dbReference>
<evidence type="ECO:0000313" key="1">
    <source>
        <dbReference type="EMBL" id="RAR85561.1"/>
    </source>
</evidence>
<reference evidence="1 2" key="1">
    <citation type="submission" date="2018-06" db="EMBL/GenBank/DDBJ databases">
        <title>Genomic Encyclopedia of Archaeal and Bacterial Type Strains, Phase II (KMG-II): from individual species to whole genera.</title>
        <authorList>
            <person name="Goeker M."/>
        </authorList>
    </citation>
    <scope>NUCLEOTIDE SEQUENCE [LARGE SCALE GENOMIC DNA]</scope>
    <source>
        <strain evidence="1 2">CFPB 3232</strain>
    </source>
</reference>
<dbReference type="InterPro" id="IPR027417">
    <property type="entry name" value="P-loop_NTPase"/>
</dbReference>
<accession>A0A328ZI24</accession>
<evidence type="ECO:0008006" key="3">
    <source>
        <dbReference type="Google" id="ProtNLM"/>
    </source>
</evidence>
<dbReference type="AlphaFoldDB" id="A0A328ZI24"/>
<name>A0A328ZI24_9BURK</name>
<organism evidence="1 2">
    <name type="scientific">Paracidovorax anthurii</name>
    <dbReference type="NCBI Taxonomy" id="78229"/>
    <lineage>
        <taxon>Bacteria</taxon>
        <taxon>Pseudomonadati</taxon>
        <taxon>Pseudomonadota</taxon>
        <taxon>Betaproteobacteria</taxon>
        <taxon>Burkholderiales</taxon>
        <taxon>Comamonadaceae</taxon>
        <taxon>Paracidovorax</taxon>
    </lineage>
</organism>
<dbReference type="Pfam" id="PF17784">
    <property type="entry name" value="Sulfotransfer_4"/>
    <property type="match status" value="1"/>
</dbReference>
<dbReference type="PANTHER" id="PTHR36978">
    <property type="entry name" value="P-LOOP CONTAINING NUCLEOTIDE TRIPHOSPHATE HYDROLASE"/>
    <property type="match status" value="1"/>
</dbReference>
<dbReference type="Proteomes" id="UP000248856">
    <property type="component" value="Unassembled WGS sequence"/>
</dbReference>
<dbReference type="PANTHER" id="PTHR36978:SF4">
    <property type="entry name" value="P-LOOP CONTAINING NUCLEOSIDE TRIPHOSPHATE HYDROLASE PROTEIN"/>
    <property type="match status" value="1"/>
</dbReference>
<protein>
    <recommendedName>
        <fullName evidence="3">Sulfotransferase family protein</fullName>
    </recommendedName>
</protein>
<dbReference type="OrthoDB" id="7855297at2"/>
<dbReference type="SUPFAM" id="SSF52540">
    <property type="entry name" value="P-loop containing nucleoside triphosphate hydrolases"/>
    <property type="match status" value="1"/>
</dbReference>
<dbReference type="RefSeq" id="WP_111875888.1">
    <property type="nucleotide sequence ID" value="NZ_CBCSGC010000078.1"/>
</dbReference>
<proteinExistence type="predicted"/>
<keyword evidence="2" id="KW-1185">Reference proteome</keyword>
<sequence length="226" mass="25054">MTLEIIGAGLGRTGTLSLKLALEHLGFGPCYHAMEVAATARRSVPLWNGAIRGTPDWDALFDGYAATVDYPGCCFWRELLDHCPQARVILSVRDPDDWFDSVSETIFSQVRGNPLLGEQGAEISRFLRRDFGDRIGDRAFMTRYFERWNQAVIEAVPAGRLLVFSAGEGWEPLCRFLGVPVPGVPYPREHARGAASGGDRRVPSDPAELEVRMRGYLDRLSHSAFG</sequence>
<evidence type="ECO:0000313" key="2">
    <source>
        <dbReference type="Proteomes" id="UP000248856"/>
    </source>
</evidence>